<gene>
    <name evidence="2" type="ORF">E6W39_15930</name>
</gene>
<sequence>MADGDGEFSGGSWATGELVDGSATAAPPAGSAAGVLGAAEVAEVADGWPLFTVLAGAPDRCAPEPPVSPVNAAALGVSMLTPVMAPSSTRASTATRTTGRNLRTRAVPRWCSLVIRT</sequence>
<evidence type="ECO:0000313" key="2">
    <source>
        <dbReference type="EMBL" id="TQF03450.1"/>
    </source>
</evidence>
<dbReference type="Proteomes" id="UP000319103">
    <property type="component" value="Unassembled WGS sequence"/>
</dbReference>
<feature type="region of interest" description="Disordered" evidence="1">
    <location>
        <begin position="1"/>
        <end position="31"/>
    </location>
</feature>
<feature type="compositionally biased region" description="Low complexity" evidence="1">
    <location>
        <begin position="20"/>
        <end position="31"/>
    </location>
</feature>
<organism evidence="2 3">
    <name type="scientific">Kitasatospora acidiphila</name>
    <dbReference type="NCBI Taxonomy" id="2567942"/>
    <lineage>
        <taxon>Bacteria</taxon>
        <taxon>Bacillati</taxon>
        <taxon>Actinomycetota</taxon>
        <taxon>Actinomycetes</taxon>
        <taxon>Kitasatosporales</taxon>
        <taxon>Streptomycetaceae</taxon>
        <taxon>Kitasatospora</taxon>
    </lineage>
</organism>
<reference evidence="2 3" key="1">
    <citation type="submission" date="2019-06" db="EMBL/GenBank/DDBJ databases">
        <title>Description of Kitasatospora acidophila sp. nov. isolated from pine grove soil, and reclassification of Streptomyces novaecaesareae to Kitasatospora novaeceasareae comb. nov.</title>
        <authorList>
            <person name="Kim M.J."/>
        </authorList>
    </citation>
    <scope>NUCLEOTIDE SEQUENCE [LARGE SCALE GENOMIC DNA]</scope>
    <source>
        <strain evidence="2 3">MMS16-CNU292</strain>
    </source>
</reference>
<dbReference type="EMBL" id="VIGB01000003">
    <property type="protein sequence ID" value="TQF03450.1"/>
    <property type="molecule type" value="Genomic_DNA"/>
</dbReference>
<accession>A0A540W354</accession>
<evidence type="ECO:0000313" key="3">
    <source>
        <dbReference type="Proteomes" id="UP000319103"/>
    </source>
</evidence>
<protein>
    <submittedName>
        <fullName evidence="2">Uncharacterized protein</fullName>
    </submittedName>
</protein>
<evidence type="ECO:0000256" key="1">
    <source>
        <dbReference type="SAM" id="MobiDB-lite"/>
    </source>
</evidence>
<dbReference type="RefSeq" id="WP_141634087.1">
    <property type="nucleotide sequence ID" value="NZ_VIGB01000003.1"/>
</dbReference>
<dbReference type="AlphaFoldDB" id="A0A540W354"/>
<comment type="caution">
    <text evidence="2">The sequence shown here is derived from an EMBL/GenBank/DDBJ whole genome shotgun (WGS) entry which is preliminary data.</text>
</comment>
<proteinExistence type="predicted"/>
<name>A0A540W354_9ACTN</name>
<keyword evidence="3" id="KW-1185">Reference proteome</keyword>